<proteinExistence type="predicted"/>
<dbReference type="GO" id="GO:0003677">
    <property type="term" value="F:DNA binding"/>
    <property type="evidence" value="ECO:0007669"/>
    <property type="project" value="UniProtKB-KW"/>
</dbReference>
<evidence type="ECO:0000259" key="5">
    <source>
        <dbReference type="PROSITE" id="PS51192"/>
    </source>
</evidence>
<evidence type="ECO:0000256" key="4">
    <source>
        <dbReference type="ARBA" id="ARBA00023125"/>
    </source>
</evidence>
<dbReference type="GO" id="GO:0043138">
    <property type="term" value="F:3'-5' DNA helicase activity"/>
    <property type="evidence" value="ECO:0007669"/>
    <property type="project" value="TreeGrafter"/>
</dbReference>
<dbReference type="InterPro" id="IPR001650">
    <property type="entry name" value="Helicase_C-like"/>
</dbReference>
<reference evidence="8" key="1">
    <citation type="journal article" date="2012" name="PLoS Negl. Trop. Dis.">
        <title>Whole genome sequences of three Treponema pallidum ssp. pertenue strains: yaws and syphilis treponemes differ in less than 0.2% of the genome sequence.</title>
        <authorList>
            <person name="Cejkova D."/>
            <person name="Zobanikova M."/>
            <person name="Chen L."/>
            <person name="Pospisilova P."/>
            <person name="Strouhal M."/>
            <person name="Qin X."/>
            <person name="Mikalova L."/>
            <person name="Norris S.J."/>
            <person name="Muzny D.M."/>
            <person name="Gibbs R.A."/>
            <person name="Fulton L.L."/>
            <person name="Sodergren E."/>
            <person name="Weinstock G.M."/>
            <person name="Smajs D."/>
        </authorList>
    </citation>
    <scope>NUCLEOTIDE SEQUENCE [LARGE SCALE GENOMIC DNA]</scope>
    <source>
        <strain evidence="8">Gauthier</strain>
    </source>
</reference>
<dbReference type="EMBL" id="CP002376">
    <property type="protein sequence ID" value="AEZ59358.1"/>
    <property type="molecule type" value="Genomic_DNA"/>
</dbReference>
<keyword evidence="3" id="KW-0067">ATP-binding</keyword>
<dbReference type="SUPFAM" id="SSF52540">
    <property type="entry name" value="P-loop containing nucleoside triphosphate hydrolases"/>
    <property type="match status" value="1"/>
</dbReference>
<keyword evidence="2" id="KW-0378">Hydrolase</keyword>
<gene>
    <name evidence="7" type="primary">recQ</name>
    <name evidence="7" type="ordered locus">TPEGAU_0103</name>
</gene>
<keyword evidence="1" id="KW-0547">Nucleotide-binding</keyword>
<evidence type="ECO:0000313" key="8">
    <source>
        <dbReference type="Proteomes" id="UP000008192"/>
    </source>
</evidence>
<dbReference type="InterPro" id="IPR014001">
    <property type="entry name" value="Helicase_ATP-bd"/>
</dbReference>
<dbReference type="KEGG" id="tpg:TPEGAU_0103"/>
<sequence length="643" mass="71252">MGNTSDWVEMDGLRYVYAAQGAAPMPAPTDNPACDAHMSHDVIARTAQAVFGIRALFPWQRLVIANILDAAHACTHTTPFAAAGSSQTDATRVTHVDDAQPEDNFVGAMQDTRFDQDGVSRAHQVVLLPTGAGKSLCFQVPALFLEGPTLVVYPLLSLMRDQCRRMQAVGFSVILLRGGLNAQERAYMYAQLDRCAEAYGRMRGVTPPAHQTAEFSLADSISFDASLFSDDVSTFSKVVHVDERLAQKRTESRRGVCIIASPEILTQPALRARVRACRVAHLVIDEAHCVSEWGDSFRPDYVRLGELVQDLAPQVVTAFTATASQTVLARIMEVLFGGRAHVLQGTVDRPNIRYTVRTVLCKQTALTQLVARCVRPAVIFCARRVQVERVAHHLRTCLSDTQIRFYHAGLQREEKETVERWFHTHDSAVLVTTCAWGMGVDKPNVRTVIHVDAPLTVEAYVQEVGRAGRDGMRADAFLLWSPRDARSIETLPHAQRVRAHVLRHFAESGRCRRAVLLESLGEQNVCAGCDVCAGTARFVCEDVEALLQFLKKNARRFTVSSLVQHLALHQKVLSVADVHALLYYALETGRVKKNIHSCGVMSCMLHVNDSASKSYLQESKKDGENIQLPCIFRELRAFLWPSG</sequence>
<dbReference type="GO" id="GO:0005694">
    <property type="term" value="C:chromosome"/>
    <property type="evidence" value="ECO:0007669"/>
    <property type="project" value="TreeGrafter"/>
</dbReference>
<dbReference type="GO" id="GO:0000724">
    <property type="term" value="P:double-strand break repair via homologous recombination"/>
    <property type="evidence" value="ECO:0007669"/>
    <property type="project" value="TreeGrafter"/>
</dbReference>
<organism evidence="7 8">
    <name type="scientific">Treponema pallidum subsp. pertenue (strain Gauthier)</name>
    <dbReference type="NCBI Taxonomy" id="491080"/>
    <lineage>
        <taxon>Bacteria</taxon>
        <taxon>Pseudomonadati</taxon>
        <taxon>Spirochaetota</taxon>
        <taxon>Spirochaetia</taxon>
        <taxon>Spirochaetales</taxon>
        <taxon>Treponemataceae</taxon>
        <taxon>Treponema</taxon>
    </lineage>
</organism>
<dbReference type="PROSITE" id="PS51194">
    <property type="entry name" value="HELICASE_CTER"/>
    <property type="match status" value="1"/>
</dbReference>
<dbReference type="Proteomes" id="UP000008192">
    <property type="component" value="Chromosome"/>
</dbReference>
<evidence type="ECO:0000256" key="3">
    <source>
        <dbReference type="ARBA" id="ARBA00022840"/>
    </source>
</evidence>
<evidence type="ECO:0000256" key="1">
    <source>
        <dbReference type="ARBA" id="ARBA00022741"/>
    </source>
</evidence>
<dbReference type="PANTHER" id="PTHR13710:SF108">
    <property type="entry name" value="ATP-DEPENDENT DNA HELICASE Q4"/>
    <property type="match status" value="1"/>
</dbReference>
<dbReference type="GO" id="GO:0009378">
    <property type="term" value="F:four-way junction helicase activity"/>
    <property type="evidence" value="ECO:0007669"/>
    <property type="project" value="TreeGrafter"/>
</dbReference>
<accession>A0AAU8PGC8</accession>
<dbReference type="GO" id="GO:0016787">
    <property type="term" value="F:hydrolase activity"/>
    <property type="evidence" value="ECO:0007669"/>
    <property type="project" value="UniProtKB-KW"/>
</dbReference>
<dbReference type="RefSeq" id="WP_014342268.1">
    <property type="nucleotide sequence ID" value="NC_016843.1"/>
</dbReference>
<feature type="domain" description="Helicase ATP-binding" evidence="5">
    <location>
        <begin position="115"/>
        <end position="341"/>
    </location>
</feature>
<dbReference type="PANTHER" id="PTHR13710">
    <property type="entry name" value="DNA HELICASE RECQ FAMILY MEMBER"/>
    <property type="match status" value="1"/>
</dbReference>
<dbReference type="InterPro" id="IPR027417">
    <property type="entry name" value="P-loop_NTPase"/>
</dbReference>
<dbReference type="InterPro" id="IPR002464">
    <property type="entry name" value="DNA/RNA_helicase_DEAH_CS"/>
</dbReference>
<keyword evidence="4" id="KW-0238">DNA-binding</keyword>
<evidence type="ECO:0000259" key="6">
    <source>
        <dbReference type="PROSITE" id="PS51194"/>
    </source>
</evidence>
<keyword evidence="7" id="KW-0347">Helicase</keyword>
<feature type="domain" description="Helicase C-terminal" evidence="6">
    <location>
        <begin position="365"/>
        <end position="510"/>
    </location>
</feature>
<dbReference type="AlphaFoldDB" id="A0AAU8PGC8"/>
<dbReference type="PROSITE" id="PS51192">
    <property type="entry name" value="HELICASE_ATP_BIND_1"/>
    <property type="match status" value="1"/>
</dbReference>
<dbReference type="Pfam" id="PF00271">
    <property type="entry name" value="Helicase_C"/>
    <property type="match status" value="1"/>
</dbReference>
<protein>
    <submittedName>
        <fullName evidence="7">ATP-dependent helicase RecQ</fullName>
    </submittedName>
</protein>
<evidence type="ECO:0000256" key="2">
    <source>
        <dbReference type="ARBA" id="ARBA00022801"/>
    </source>
</evidence>
<dbReference type="Gene3D" id="3.40.50.300">
    <property type="entry name" value="P-loop containing nucleotide triphosphate hydrolases"/>
    <property type="match status" value="3"/>
</dbReference>
<dbReference type="Pfam" id="PF00270">
    <property type="entry name" value="DEAD"/>
    <property type="match status" value="2"/>
</dbReference>
<evidence type="ECO:0000313" key="7">
    <source>
        <dbReference type="EMBL" id="AEZ59358.1"/>
    </source>
</evidence>
<dbReference type="GO" id="GO:0005737">
    <property type="term" value="C:cytoplasm"/>
    <property type="evidence" value="ECO:0007669"/>
    <property type="project" value="TreeGrafter"/>
</dbReference>
<dbReference type="SMART" id="SM00490">
    <property type="entry name" value="HELICc"/>
    <property type="match status" value="1"/>
</dbReference>
<dbReference type="InterPro" id="IPR011545">
    <property type="entry name" value="DEAD/DEAH_box_helicase_dom"/>
</dbReference>
<dbReference type="SMART" id="SM00487">
    <property type="entry name" value="DEXDc"/>
    <property type="match status" value="1"/>
</dbReference>
<name>A0AAU8PGC8_TREPG</name>
<dbReference type="GO" id="GO:0005524">
    <property type="term" value="F:ATP binding"/>
    <property type="evidence" value="ECO:0007669"/>
    <property type="project" value="UniProtKB-KW"/>
</dbReference>
<dbReference type="PROSITE" id="PS00690">
    <property type="entry name" value="DEAH_ATP_HELICASE"/>
    <property type="match status" value="1"/>
</dbReference>